<feature type="transmembrane region" description="Helical" evidence="8">
    <location>
        <begin position="413"/>
        <end position="431"/>
    </location>
</feature>
<gene>
    <name evidence="10" type="ORF">DNG_00010</name>
</gene>
<feature type="transmembrane region" description="Helical" evidence="8">
    <location>
        <begin position="380"/>
        <end position="401"/>
    </location>
</feature>
<comment type="subcellular location">
    <subcellularLocation>
        <location evidence="1">Membrane</location>
        <topology evidence="1">Multi-pass membrane protein</topology>
    </subcellularLocation>
</comment>
<evidence type="ECO:0000313" key="11">
    <source>
        <dbReference type="Proteomes" id="UP001187682"/>
    </source>
</evidence>
<feature type="transmembrane region" description="Helical" evidence="8">
    <location>
        <begin position="213"/>
        <end position="233"/>
    </location>
</feature>
<dbReference type="InterPro" id="IPR011701">
    <property type="entry name" value="MFS"/>
</dbReference>
<evidence type="ECO:0000256" key="7">
    <source>
        <dbReference type="SAM" id="MobiDB-lite"/>
    </source>
</evidence>
<dbReference type="PANTHER" id="PTHR43791">
    <property type="entry name" value="PERMEASE-RELATED"/>
    <property type="match status" value="1"/>
</dbReference>
<feature type="domain" description="Major facilitator superfamily (MFS) profile" evidence="9">
    <location>
        <begin position="55"/>
        <end position="472"/>
    </location>
</feature>
<accession>A0AAE8MN61</accession>
<evidence type="ECO:0000256" key="8">
    <source>
        <dbReference type="SAM" id="Phobius"/>
    </source>
</evidence>
<keyword evidence="5 8" id="KW-0472">Membrane</keyword>
<dbReference type="AlphaFoldDB" id="A0AAE8MN61"/>
<evidence type="ECO:0000256" key="4">
    <source>
        <dbReference type="ARBA" id="ARBA00022989"/>
    </source>
</evidence>
<feature type="transmembrane region" description="Helical" evidence="8">
    <location>
        <begin position="285"/>
        <end position="309"/>
    </location>
</feature>
<evidence type="ECO:0000259" key="9">
    <source>
        <dbReference type="PROSITE" id="PS50850"/>
    </source>
</evidence>
<feature type="transmembrane region" description="Helical" evidence="8">
    <location>
        <begin position="122"/>
        <end position="145"/>
    </location>
</feature>
<feature type="transmembrane region" description="Helical" evidence="8">
    <location>
        <begin position="151"/>
        <end position="169"/>
    </location>
</feature>
<dbReference type="PROSITE" id="PS50850">
    <property type="entry name" value="MFS"/>
    <property type="match status" value="1"/>
</dbReference>
<keyword evidence="11" id="KW-1185">Reference proteome</keyword>
<keyword evidence="4 8" id="KW-1133">Transmembrane helix</keyword>
<evidence type="ECO:0000256" key="3">
    <source>
        <dbReference type="ARBA" id="ARBA00022692"/>
    </source>
</evidence>
<feature type="transmembrane region" description="Helical" evidence="8">
    <location>
        <begin position="181"/>
        <end position="201"/>
    </location>
</feature>
<reference evidence="10" key="1">
    <citation type="submission" date="2018-03" db="EMBL/GenBank/DDBJ databases">
        <authorList>
            <person name="Guldener U."/>
        </authorList>
    </citation>
    <scope>NUCLEOTIDE SEQUENCE</scope>
</reference>
<dbReference type="Proteomes" id="UP001187682">
    <property type="component" value="Unassembled WGS sequence"/>
</dbReference>
<feature type="transmembrane region" description="Helical" evidence="8">
    <location>
        <begin position="348"/>
        <end position="368"/>
    </location>
</feature>
<feature type="transmembrane region" description="Helical" evidence="8">
    <location>
        <begin position="443"/>
        <end position="467"/>
    </location>
</feature>
<dbReference type="GO" id="GO:0016020">
    <property type="term" value="C:membrane"/>
    <property type="evidence" value="ECO:0007669"/>
    <property type="project" value="UniProtKB-SubCell"/>
</dbReference>
<evidence type="ECO:0000256" key="5">
    <source>
        <dbReference type="ARBA" id="ARBA00023136"/>
    </source>
</evidence>
<keyword evidence="3 8" id="KW-0812">Transmembrane</keyword>
<dbReference type="GO" id="GO:0022857">
    <property type="term" value="F:transmembrane transporter activity"/>
    <property type="evidence" value="ECO:0007669"/>
    <property type="project" value="InterPro"/>
</dbReference>
<dbReference type="InterPro" id="IPR036259">
    <property type="entry name" value="MFS_trans_sf"/>
</dbReference>
<dbReference type="EMBL" id="ONZQ02000001">
    <property type="protein sequence ID" value="SPN96482.1"/>
    <property type="molecule type" value="Genomic_DNA"/>
</dbReference>
<sequence>MGEQDVQNVGDSKSLAPAESYTQTDKAAAESMDHTPVTLSEEDDVRIRKKTDKTILALLIWVYFLQVLDKAVLGTGAVFGLQEDLKLHGTQYSLIGSIASIAQLGWQPFSAWLIVKVPHRYLMPALVFGWGLAETCMAACNSFGALLACRFLLGLFEAGCMPLFAITTGKWYRRVEQPIRVAMWNSTNGLATIVSSALSYGLGRIESDVLHPWQIIFLFCGLLTVVTAPFVYWKLDNDITEARFLTPEDRLKGVERLKTNKTGVEEHHEFKWSQVWETVLDPKTYLWIILAILPNLGSVLTSVFGPLIIKGFGFNSYQTLLLNMPFGAVQTIVILLGCFAANRMKLKGVILIAFMLPVVVGTGMLYGLGRKESDRPALLAAYYICGFLFAANPLIVVWAVGNTAGDTKKAVTLSLFQAGLSAGGLIGPLLFNADDAPEYLPGIRGVLGVFIAMVGCVIIQLGLLMFLNKQQAKRRVANGKSAVIVDKSMDTKVTMGGKGDSEGGMMDEPSSAADLDLTDRQNDEFVYIY</sequence>
<feature type="compositionally biased region" description="Polar residues" evidence="7">
    <location>
        <begin position="1"/>
        <end position="11"/>
    </location>
</feature>
<evidence type="ECO:0000256" key="1">
    <source>
        <dbReference type="ARBA" id="ARBA00004141"/>
    </source>
</evidence>
<comment type="caution">
    <text evidence="10">The sequence shown here is derived from an EMBL/GenBank/DDBJ whole genome shotgun (WGS) entry which is preliminary data.</text>
</comment>
<evidence type="ECO:0000313" key="10">
    <source>
        <dbReference type="EMBL" id="SPN96482.1"/>
    </source>
</evidence>
<keyword evidence="2" id="KW-0813">Transport</keyword>
<feature type="region of interest" description="Disordered" evidence="7">
    <location>
        <begin position="1"/>
        <end position="35"/>
    </location>
</feature>
<dbReference type="Pfam" id="PF07690">
    <property type="entry name" value="MFS_1"/>
    <property type="match status" value="1"/>
</dbReference>
<evidence type="ECO:0000256" key="2">
    <source>
        <dbReference type="ARBA" id="ARBA00022448"/>
    </source>
</evidence>
<dbReference type="PANTHER" id="PTHR43791:SF16">
    <property type="entry name" value="TRANSPORTER, PUTATIVE (AFU_ORTHOLOGUE AFUA_3G01840)-RELATED"/>
    <property type="match status" value="1"/>
</dbReference>
<protein>
    <submittedName>
        <fullName evidence="10">Probable MFS transporter</fullName>
    </submittedName>
</protein>
<name>A0AAE8MN61_9PEZI</name>
<feature type="transmembrane region" description="Helical" evidence="8">
    <location>
        <begin position="92"/>
        <end position="115"/>
    </location>
</feature>
<feature type="transmembrane region" description="Helical" evidence="8">
    <location>
        <begin position="321"/>
        <end position="341"/>
    </location>
</feature>
<dbReference type="FunFam" id="1.20.1250.20:FF:000064">
    <property type="entry name" value="MFS allantoate transporter"/>
    <property type="match status" value="1"/>
</dbReference>
<dbReference type="Gene3D" id="1.20.1250.20">
    <property type="entry name" value="MFS general substrate transporter like domains"/>
    <property type="match status" value="1"/>
</dbReference>
<dbReference type="SUPFAM" id="SSF103473">
    <property type="entry name" value="MFS general substrate transporter"/>
    <property type="match status" value="1"/>
</dbReference>
<proteinExistence type="inferred from homology"/>
<dbReference type="InterPro" id="IPR020846">
    <property type="entry name" value="MFS_dom"/>
</dbReference>
<organism evidence="10 11">
    <name type="scientific">Cephalotrichum gorgonifer</name>
    <dbReference type="NCBI Taxonomy" id="2041049"/>
    <lineage>
        <taxon>Eukaryota</taxon>
        <taxon>Fungi</taxon>
        <taxon>Dikarya</taxon>
        <taxon>Ascomycota</taxon>
        <taxon>Pezizomycotina</taxon>
        <taxon>Sordariomycetes</taxon>
        <taxon>Hypocreomycetidae</taxon>
        <taxon>Microascales</taxon>
        <taxon>Microascaceae</taxon>
        <taxon>Cephalotrichum</taxon>
    </lineage>
</organism>
<evidence type="ECO:0000256" key="6">
    <source>
        <dbReference type="ARBA" id="ARBA00037968"/>
    </source>
</evidence>
<comment type="similarity">
    <text evidence="6">Belongs to the major facilitator superfamily. Allantoate permease family.</text>
</comment>
<feature type="transmembrane region" description="Helical" evidence="8">
    <location>
        <begin position="55"/>
        <end position="80"/>
    </location>
</feature>